<dbReference type="EMBL" id="LR828257">
    <property type="protein sequence ID" value="CAD0325660.1"/>
    <property type="molecule type" value="Genomic_DNA"/>
</dbReference>
<evidence type="ECO:0000256" key="1">
    <source>
        <dbReference type="SAM" id="Phobius"/>
    </source>
</evidence>
<keyword evidence="4" id="KW-1185">Reference proteome</keyword>
<dbReference type="AlphaFoldDB" id="A0A6V7D0Z2"/>
<keyword evidence="1" id="KW-1133">Transmembrane helix</keyword>
<evidence type="ECO:0008006" key="6">
    <source>
        <dbReference type="Google" id="ProtNLM"/>
    </source>
</evidence>
<accession>A0A6V7D0Z2</accession>
<gene>
    <name evidence="2" type="ORF">CFBP498_18720</name>
    <name evidence="3" type="ORF">R4K57_00095</name>
</gene>
<proteinExistence type="predicted"/>
<feature type="transmembrane region" description="Helical" evidence="1">
    <location>
        <begin position="49"/>
        <end position="67"/>
    </location>
</feature>
<evidence type="ECO:0000313" key="3">
    <source>
        <dbReference type="EMBL" id="MDV7246852.1"/>
    </source>
</evidence>
<reference evidence="2 4" key="1">
    <citation type="submission" date="2020-07" db="EMBL/GenBank/DDBJ databases">
        <authorList>
            <person name="Pothier F. J."/>
        </authorList>
    </citation>
    <scope>NUCLEOTIDE SEQUENCE [LARGE SCALE GENOMIC DNA]</scope>
    <source>
        <strain evidence="2 4">CFBP 498</strain>
    </source>
</reference>
<evidence type="ECO:0000313" key="4">
    <source>
        <dbReference type="Proteomes" id="UP000515406"/>
    </source>
</evidence>
<feature type="transmembrane region" description="Helical" evidence="1">
    <location>
        <begin position="20"/>
        <end position="37"/>
    </location>
</feature>
<dbReference type="EMBL" id="JAWMQI010000001">
    <property type="protein sequence ID" value="MDV7246852.1"/>
    <property type="molecule type" value="Genomic_DNA"/>
</dbReference>
<dbReference type="Proteomes" id="UP001187425">
    <property type="component" value="Unassembled WGS sequence"/>
</dbReference>
<protein>
    <recommendedName>
        <fullName evidence="6">SMODS and SLOG-associating 2TM effector domain-containing protein</fullName>
    </recommendedName>
</protein>
<evidence type="ECO:0000313" key="2">
    <source>
        <dbReference type="EMBL" id="CAD0325660.1"/>
    </source>
</evidence>
<reference evidence="3 5" key="2">
    <citation type="submission" date="2023-10" db="EMBL/GenBank/DDBJ databases">
        <title>A new tool for lettuce pathogen research.</title>
        <authorList>
            <person name="Horton K.N."/>
            <person name="Cseke L.J."/>
            <person name="Badiwe M."/>
            <person name="Tesfaye D."/>
            <person name="Klein A."/>
            <person name="Su J."/>
            <person name="Potnis N."/>
            <person name="Gassmann W."/>
        </authorList>
    </citation>
    <scope>NUCLEOTIDE SEQUENCE [LARGE SCALE GENOMIC DNA]</scope>
    <source>
        <strain evidence="3 5">JSKH1901</strain>
    </source>
</reference>
<feature type="transmembrane region" description="Helical" evidence="1">
    <location>
        <begin position="153"/>
        <end position="182"/>
    </location>
</feature>
<name>A0A6V7D0Z2_9XANT</name>
<dbReference type="RefSeq" id="WP_154844845.1">
    <property type="nucleotide sequence ID" value="NZ_CP060399.1"/>
</dbReference>
<keyword evidence="1" id="KW-0812">Transmembrane</keyword>
<sequence>MGTERSDKVYDNWRTSSEKFDYFVLALLGALCAYVANKFTPALIGFNPKTLEVISLLVFFFSTFLGFRRVEYTINLTGLNHRSLRANEQRGMLVTQLASGQPFINSATGDVYSHELAVSDLKETERSILHLANKISLFSKKAEAAYSWRNHMIFIGFILLVASKIWTPYFLMWLKVCIAVFIQNQEKYYRYLRDFL</sequence>
<evidence type="ECO:0000313" key="5">
    <source>
        <dbReference type="Proteomes" id="UP001187425"/>
    </source>
</evidence>
<dbReference type="Proteomes" id="UP000515406">
    <property type="component" value="Chromosome"/>
</dbReference>
<organism evidence="2 4">
    <name type="scientific">Xanthomonas hortorum pv. vitians</name>
    <dbReference type="NCBI Taxonomy" id="83224"/>
    <lineage>
        <taxon>Bacteria</taxon>
        <taxon>Pseudomonadati</taxon>
        <taxon>Pseudomonadota</taxon>
        <taxon>Gammaproteobacteria</taxon>
        <taxon>Lysobacterales</taxon>
        <taxon>Lysobacteraceae</taxon>
        <taxon>Xanthomonas</taxon>
    </lineage>
</organism>
<keyword evidence="1" id="KW-0472">Membrane</keyword>
<dbReference type="EMBL" id="LR828257">
    <property type="protein sequence ID" value="CAD0325652.1"/>
    <property type="molecule type" value="Genomic_DNA"/>
</dbReference>
<dbReference type="GeneID" id="55515386"/>